<proteinExistence type="predicted"/>
<feature type="coiled-coil region" evidence="1">
    <location>
        <begin position="363"/>
        <end position="391"/>
    </location>
</feature>
<dbReference type="CDD" id="cd19818">
    <property type="entry name" value="Bbox1_ZBBX"/>
    <property type="match status" value="1"/>
</dbReference>
<protein>
    <recommendedName>
        <fullName evidence="5">Zinc finger B-box domain containing</fullName>
    </recommendedName>
</protein>
<dbReference type="PANTHER" id="PTHR28634">
    <property type="entry name" value="ZINC FINGER B-BOX DOMAIN-CONTAINING PROTEIN 1"/>
    <property type="match status" value="1"/>
</dbReference>
<keyword evidence="1" id="KW-0175">Coiled coil</keyword>
<feature type="compositionally biased region" description="Basic and acidic residues" evidence="2">
    <location>
        <begin position="209"/>
        <end position="219"/>
    </location>
</feature>
<feature type="compositionally biased region" description="Basic and acidic residues" evidence="2">
    <location>
        <begin position="812"/>
        <end position="825"/>
    </location>
</feature>
<feature type="region of interest" description="Disordered" evidence="2">
    <location>
        <begin position="532"/>
        <end position="557"/>
    </location>
</feature>
<evidence type="ECO:0000313" key="4">
    <source>
        <dbReference type="Proteomes" id="UP001142489"/>
    </source>
</evidence>
<sequence>MNVNDFVILPGSKTGLSVKLKAKSIKELQMEKIHLELENKEMEKKLQQLQETMSREKQERERVNGYHWKSGQAGLGLQPQLLLQNKENIGKVSSGKVKLRVLKEQDQGNVSEAAKQAVGRKVVPDVAAEKPKVKGKACGQCEIKSALLMCLECGEEYCPGCFARMHQKGALKLHRTTSLQGKPRISVGKLEAAQQFLKATYPEDSNGGRNKEEKKEMNDNLEDRADLSSFLSEVPMYNLEKSCSASSSEVRPESQNGGSLLQGTFDEEVSAKSFQKALNQWRNGNCSQKHKEERSCQAESEQSGTCQVQTSPPVMKKPIEIEFKEDSLTYMEKLLIKKHRRTPVDKLPDSIIEDELILEKALINETQNTCVEKEEEEEEEEENEEDIAITRFEAEEMKKYWTDALQNAPEAIIINSEPSLKIKILEDTSKEESEEAASFVLVEAGSDELADYSGIMSKNEKTEPDIFLAQAGNIATRSPLSSAVGSETCLTFLHNNPEETPRVRAPFSQSERADAACSCSGAEEIVPTTPNKRAVTKEKEPETKKSNSHMSCEQTFSPPKLVPNKPFPIMELPKDCKIELNEALPFTTEASLVASREKPVYKTYRGLEGFFTMDTNCQQVMMDSFPSLHIGSHSLSDRISFSASELWVKHLSLGECADECVVQEVLKKELSRPSSRLGRKNPSLGALPSVLLRESASSKPLSADISLCRVTKPTPCPSPVLEARPTNSAAWPLSRAASEISEIESIDVTEHDDPFWEYSTDQQALADLGDELQSNSDPWENVSVLMSGDFSRHSKMPWQNLSDFHNNNETGDYSKGDTARVYDESHTDDEEDQRDRQQVIELH</sequence>
<evidence type="ECO:0000256" key="2">
    <source>
        <dbReference type="SAM" id="MobiDB-lite"/>
    </source>
</evidence>
<feature type="compositionally biased region" description="Polar residues" evidence="2">
    <location>
        <begin position="801"/>
        <end position="811"/>
    </location>
</feature>
<organism evidence="3 4">
    <name type="scientific">Phrynocephalus forsythii</name>
    <dbReference type="NCBI Taxonomy" id="171643"/>
    <lineage>
        <taxon>Eukaryota</taxon>
        <taxon>Metazoa</taxon>
        <taxon>Chordata</taxon>
        <taxon>Craniata</taxon>
        <taxon>Vertebrata</taxon>
        <taxon>Euteleostomi</taxon>
        <taxon>Lepidosauria</taxon>
        <taxon>Squamata</taxon>
        <taxon>Bifurcata</taxon>
        <taxon>Unidentata</taxon>
        <taxon>Episquamata</taxon>
        <taxon>Toxicofera</taxon>
        <taxon>Iguania</taxon>
        <taxon>Acrodonta</taxon>
        <taxon>Agamidae</taxon>
        <taxon>Agaminae</taxon>
        <taxon>Phrynocephalus</taxon>
    </lineage>
</organism>
<reference evidence="3" key="1">
    <citation type="journal article" date="2023" name="DNA Res.">
        <title>Chromosome-level genome assembly of Phrynocephalus forsythii using third-generation DNA sequencing and Hi-C analysis.</title>
        <authorList>
            <person name="Qi Y."/>
            <person name="Zhao W."/>
            <person name="Zhao Y."/>
            <person name="Niu C."/>
            <person name="Cao S."/>
            <person name="Zhang Y."/>
        </authorList>
    </citation>
    <scope>NUCLEOTIDE SEQUENCE</scope>
    <source>
        <tissue evidence="3">Muscle</tissue>
    </source>
</reference>
<accession>A0A9Q0XV67</accession>
<dbReference type="OrthoDB" id="6226111at2759"/>
<evidence type="ECO:0008006" key="5">
    <source>
        <dbReference type="Google" id="ProtNLM"/>
    </source>
</evidence>
<dbReference type="EMBL" id="JAPFRF010000008">
    <property type="protein sequence ID" value="KAJ7325239.1"/>
    <property type="molecule type" value="Genomic_DNA"/>
</dbReference>
<feature type="coiled-coil region" evidence="1">
    <location>
        <begin position="25"/>
        <end position="66"/>
    </location>
</feature>
<feature type="compositionally biased region" description="Basic and acidic residues" evidence="2">
    <location>
        <begin position="833"/>
        <end position="843"/>
    </location>
</feature>
<dbReference type="Proteomes" id="UP001142489">
    <property type="component" value="Unassembled WGS sequence"/>
</dbReference>
<keyword evidence="4" id="KW-1185">Reference proteome</keyword>
<feature type="region of interest" description="Disordered" evidence="2">
    <location>
        <begin position="200"/>
        <end position="219"/>
    </location>
</feature>
<name>A0A9Q0XV67_9SAUR</name>
<gene>
    <name evidence="3" type="ORF">JRQ81_018259</name>
</gene>
<feature type="compositionally biased region" description="Polar residues" evidence="2">
    <location>
        <begin position="548"/>
        <end position="557"/>
    </location>
</feature>
<feature type="compositionally biased region" description="Basic and acidic residues" evidence="2">
    <location>
        <begin position="535"/>
        <end position="545"/>
    </location>
</feature>
<dbReference type="PANTHER" id="PTHR28634:SF1">
    <property type="entry name" value="ZINC FINGER B-BOX DOMAIN-CONTAINING PROTEIN 1"/>
    <property type="match status" value="1"/>
</dbReference>
<dbReference type="AlphaFoldDB" id="A0A9Q0XV67"/>
<comment type="caution">
    <text evidence="3">The sequence shown here is derived from an EMBL/GenBank/DDBJ whole genome shotgun (WGS) entry which is preliminary data.</text>
</comment>
<evidence type="ECO:0000256" key="1">
    <source>
        <dbReference type="SAM" id="Coils"/>
    </source>
</evidence>
<evidence type="ECO:0000313" key="3">
    <source>
        <dbReference type="EMBL" id="KAJ7325239.1"/>
    </source>
</evidence>
<dbReference type="Pfam" id="PF22586">
    <property type="entry name" value="ANCHR-like_BBOX"/>
    <property type="match status" value="1"/>
</dbReference>
<dbReference type="InterPro" id="IPR037688">
    <property type="entry name" value="ZBBX"/>
</dbReference>
<feature type="region of interest" description="Disordered" evidence="2">
    <location>
        <begin position="801"/>
        <end position="843"/>
    </location>
</feature>